<dbReference type="GO" id="GO:0016787">
    <property type="term" value="F:hydrolase activity"/>
    <property type="evidence" value="ECO:0007669"/>
    <property type="project" value="UniProtKB-KW"/>
</dbReference>
<evidence type="ECO:0000256" key="2">
    <source>
        <dbReference type="ARBA" id="ARBA00022801"/>
    </source>
</evidence>
<protein>
    <submittedName>
        <fullName evidence="7">Disulfide oxidoreductase</fullName>
    </submittedName>
</protein>
<dbReference type="SMART" id="SM00490">
    <property type="entry name" value="HELICc"/>
    <property type="match status" value="1"/>
</dbReference>
<keyword evidence="8" id="KW-1185">Reference proteome</keyword>
<dbReference type="Pfam" id="PF00271">
    <property type="entry name" value="Helicase_C"/>
    <property type="match status" value="1"/>
</dbReference>
<evidence type="ECO:0000256" key="1">
    <source>
        <dbReference type="ARBA" id="ARBA00022741"/>
    </source>
</evidence>
<evidence type="ECO:0000256" key="4">
    <source>
        <dbReference type="ARBA" id="ARBA00022840"/>
    </source>
</evidence>
<dbReference type="InterPro" id="IPR050699">
    <property type="entry name" value="RNA-DNA_Helicase"/>
</dbReference>
<dbReference type="Proteomes" id="UP000516369">
    <property type="component" value="Chromosome"/>
</dbReference>
<organism evidence="7 8">
    <name type="scientific">Defluviicoccus vanus</name>
    <dbReference type="NCBI Taxonomy" id="111831"/>
    <lineage>
        <taxon>Bacteria</taxon>
        <taxon>Pseudomonadati</taxon>
        <taxon>Pseudomonadota</taxon>
        <taxon>Alphaproteobacteria</taxon>
        <taxon>Rhodospirillales</taxon>
        <taxon>Rhodospirillaceae</taxon>
        <taxon>Defluviicoccus</taxon>
    </lineage>
</organism>
<evidence type="ECO:0000256" key="5">
    <source>
        <dbReference type="SAM" id="MobiDB-lite"/>
    </source>
</evidence>
<sequence length="845" mass="93238">MRTDAAAAPCRSRILAVLGPTNTGKTHLAMERMLGYASGMMGFPLRLLARENYERAVKVKGPKLVALITGEERILPADARYFLCTVESMPLTRRVDFLGLDEIQMCADPDRGHIFTDRLLHARGERETMFLGADTIRPLLRRLVPQAEFDSRPRFSRLTYSGACKLSRLPPRSAVVAFSVADVYALAELVRRQRGGTAIVLGALSPRTRNAQVALYQAGEVDYLVATDAIGMGLNMHVDHVAFAATRKFDGRHARMLAPAELAQIAGRAGRFTKDGSFGTTAEVGALDPDLVERIENHAFDPLHNLYWRATDLAFTSVAALRASLARPPKRPGLIRAREADDELALGHLAAENDIAALAASPESVRLLWEVCQIPDFGKVHSDGHARLQGRVFRYLAGSGGQRRRLPEDWVAKQVDRINRIDGDIEALMQRIAGIRTWTYVSHRADWLDDAPAWQERTRAIEDKLSDALHERLIQRFIDRRTASLVVRMRESGDLLTTIGASGEVTVEGHRIGMLKGFRFIGELMPGGVGTAVEEARRAVNAAAERALRSDMSGRLASFEADADEAFRLTDDAQLLWRGAVVAALRRSDHVLTPRIEPLASDLLPSDGRTRMRRRLQQWLDAHLRHMLPSLHLAGDAVLSGAARGLVFQLGEALGALPRHRVEPQIAALEERDRKTLRSLGLRLGRETIWFADLLKPGPMRLRSLLWSVHAEQPPCLPPAAGTVSLPVMLGVSPAYYTACGYSVVGPRAIRIDMLERLAARAAGLAREGPFVPPGDFPTLVGCARSELPAILAALGYQAEQTEAGIHFRRACRRRRNPDASPGRRPRQPRHDPHSPFASLRVLKS</sequence>
<keyword evidence="4" id="KW-0067">ATP-binding</keyword>
<evidence type="ECO:0000313" key="8">
    <source>
        <dbReference type="Proteomes" id="UP000516369"/>
    </source>
</evidence>
<evidence type="ECO:0000259" key="6">
    <source>
        <dbReference type="PROSITE" id="PS51194"/>
    </source>
</evidence>
<feature type="domain" description="Helicase C-terminal" evidence="6">
    <location>
        <begin position="161"/>
        <end position="314"/>
    </location>
</feature>
<dbReference type="PROSITE" id="PS51194">
    <property type="entry name" value="HELICASE_CTER"/>
    <property type="match status" value="1"/>
</dbReference>
<dbReference type="KEGG" id="dvn:HQ394_01490"/>
<dbReference type="RefSeq" id="WP_190261720.1">
    <property type="nucleotide sequence ID" value="NZ_CP053923.1"/>
</dbReference>
<evidence type="ECO:0000313" key="7">
    <source>
        <dbReference type="EMBL" id="QNT68275.1"/>
    </source>
</evidence>
<dbReference type="GO" id="GO:0004386">
    <property type="term" value="F:helicase activity"/>
    <property type="evidence" value="ECO:0007669"/>
    <property type="project" value="UniProtKB-KW"/>
</dbReference>
<dbReference type="SUPFAM" id="SSF52540">
    <property type="entry name" value="P-loop containing nucleoside triphosphate hydrolases"/>
    <property type="match status" value="2"/>
</dbReference>
<evidence type="ECO:0000256" key="3">
    <source>
        <dbReference type="ARBA" id="ARBA00022806"/>
    </source>
</evidence>
<keyword evidence="3" id="KW-0347">Helicase</keyword>
<keyword evidence="2" id="KW-0378">Hydrolase</keyword>
<dbReference type="EMBL" id="CP053923">
    <property type="protein sequence ID" value="QNT68275.1"/>
    <property type="molecule type" value="Genomic_DNA"/>
</dbReference>
<gene>
    <name evidence="7" type="ORF">HQ394_01490</name>
</gene>
<dbReference type="AlphaFoldDB" id="A0A7H1MXT9"/>
<dbReference type="Pfam" id="PF22527">
    <property type="entry name" value="DEXQc_Suv3"/>
    <property type="match status" value="1"/>
</dbReference>
<dbReference type="InterPro" id="IPR055206">
    <property type="entry name" value="DEXQc_SUV3"/>
</dbReference>
<dbReference type="PANTHER" id="PTHR12131">
    <property type="entry name" value="ATP-DEPENDENT RNA AND DNA HELICASE"/>
    <property type="match status" value="1"/>
</dbReference>
<accession>A0A7H1MXT9</accession>
<dbReference type="Gene3D" id="3.40.50.300">
    <property type="entry name" value="P-loop containing nucleotide triphosphate hydrolases"/>
    <property type="match status" value="2"/>
</dbReference>
<proteinExistence type="predicted"/>
<reference evidence="7 8" key="1">
    <citation type="submission" date="2020-05" db="EMBL/GenBank/DDBJ databases">
        <title>Complete closed genome sequence of Defluviicoccus vanus.</title>
        <authorList>
            <person name="Bessarab I."/>
            <person name="Arumugam K."/>
            <person name="Maszenan A.M."/>
            <person name="Seviour R.J."/>
            <person name="Williams R.B."/>
        </authorList>
    </citation>
    <scope>NUCLEOTIDE SEQUENCE [LARGE SCALE GENOMIC DNA]</scope>
    <source>
        <strain evidence="7 8">Ben 114</strain>
    </source>
</reference>
<dbReference type="InterPro" id="IPR001650">
    <property type="entry name" value="Helicase_C-like"/>
</dbReference>
<dbReference type="PANTHER" id="PTHR12131:SF1">
    <property type="entry name" value="ATP-DEPENDENT RNA HELICASE SUPV3L1, MITOCHONDRIAL-RELATED"/>
    <property type="match status" value="1"/>
</dbReference>
<keyword evidence="1" id="KW-0547">Nucleotide-binding</keyword>
<dbReference type="InterPro" id="IPR027417">
    <property type="entry name" value="P-loop_NTPase"/>
</dbReference>
<feature type="region of interest" description="Disordered" evidence="5">
    <location>
        <begin position="812"/>
        <end position="845"/>
    </location>
</feature>
<dbReference type="GO" id="GO:0005524">
    <property type="term" value="F:ATP binding"/>
    <property type="evidence" value="ECO:0007669"/>
    <property type="project" value="UniProtKB-KW"/>
</dbReference>
<name>A0A7H1MXT9_9PROT</name>